<reference evidence="2" key="1">
    <citation type="submission" date="2021-02" db="EMBL/GenBank/DDBJ databases">
        <authorList>
            <person name="Nowell W R."/>
        </authorList>
    </citation>
    <scope>NUCLEOTIDE SEQUENCE</scope>
</reference>
<sequence>MKWAKICSGALISIMIGIFTVVTTLQHGALAKLQYEQKQQFSERQYEQSREQSVDSQRETMFTSYIEDISKMLHTTSITIEDLR</sequence>
<evidence type="ECO:0000313" key="2">
    <source>
        <dbReference type="EMBL" id="CAF1337627.1"/>
    </source>
</evidence>
<comment type="caution">
    <text evidence="2">The sequence shown here is derived from an EMBL/GenBank/DDBJ whole genome shotgun (WGS) entry which is preliminary data.</text>
</comment>
<protein>
    <submittedName>
        <fullName evidence="2">Uncharacterized protein</fullName>
    </submittedName>
</protein>
<accession>A0A815GEJ9</accession>
<dbReference type="EMBL" id="CAJOBC010056893">
    <property type="protein sequence ID" value="CAF4196209.1"/>
    <property type="molecule type" value="Genomic_DNA"/>
</dbReference>
<evidence type="ECO:0000313" key="4">
    <source>
        <dbReference type="EMBL" id="CAF4196209.1"/>
    </source>
</evidence>
<dbReference type="Proteomes" id="UP000681722">
    <property type="component" value="Unassembled WGS sequence"/>
</dbReference>
<dbReference type="Proteomes" id="UP000682733">
    <property type="component" value="Unassembled WGS sequence"/>
</dbReference>
<dbReference type="EMBL" id="CAJOBA010014103">
    <property type="protein sequence ID" value="CAF3882187.1"/>
    <property type="molecule type" value="Genomic_DNA"/>
</dbReference>
<proteinExistence type="predicted"/>
<dbReference type="EMBL" id="CAJNOQ010014237">
    <property type="protein sequence ID" value="CAF1337627.1"/>
    <property type="molecule type" value="Genomic_DNA"/>
</dbReference>
<dbReference type="Proteomes" id="UP000677228">
    <property type="component" value="Unassembled WGS sequence"/>
</dbReference>
<dbReference type="AlphaFoldDB" id="A0A815GEJ9"/>
<gene>
    <name evidence="2" type="ORF">GPM918_LOCUS30270</name>
    <name evidence="1" type="ORF">OVA965_LOCUS19852</name>
    <name evidence="4" type="ORF">SRO942_LOCUS30879</name>
    <name evidence="3" type="ORF">TMI583_LOCUS20041</name>
</gene>
<evidence type="ECO:0000313" key="1">
    <source>
        <dbReference type="EMBL" id="CAF1113442.1"/>
    </source>
</evidence>
<organism evidence="2 5">
    <name type="scientific">Didymodactylos carnosus</name>
    <dbReference type="NCBI Taxonomy" id="1234261"/>
    <lineage>
        <taxon>Eukaryota</taxon>
        <taxon>Metazoa</taxon>
        <taxon>Spiralia</taxon>
        <taxon>Gnathifera</taxon>
        <taxon>Rotifera</taxon>
        <taxon>Eurotatoria</taxon>
        <taxon>Bdelloidea</taxon>
        <taxon>Philodinida</taxon>
        <taxon>Philodinidae</taxon>
        <taxon>Didymodactylos</taxon>
    </lineage>
</organism>
<dbReference type="Proteomes" id="UP000663829">
    <property type="component" value="Unassembled WGS sequence"/>
</dbReference>
<evidence type="ECO:0000313" key="3">
    <source>
        <dbReference type="EMBL" id="CAF3882187.1"/>
    </source>
</evidence>
<evidence type="ECO:0000313" key="5">
    <source>
        <dbReference type="Proteomes" id="UP000663829"/>
    </source>
</evidence>
<name>A0A815GEJ9_9BILA</name>
<keyword evidence="5" id="KW-1185">Reference proteome</keyword>
<dbReference type="EMBL" id="CAJNOK010010352">
    <property type="protein sequence ID" value="CAF1113442.1"/>
    <property type="molecule type" value="Genomic_DNA"/>
</dbReference>